<feature type="DNA-binding region" description="Homeobox" evidence="9">
    <location>
        <begin position="109"/>
        <end position="168"/>
    </location>
</feature>
<feature type="compositionally biased region" description="Basic residues" evidence="12">
    <location>
        <begin position="107"/>
        <end position="117"/>
    </location>
</feature>
<gene>
    <name evidence="15" type="ORF">RJ640_023000</name>
</gene>
<dbReference type="CDD" id="cd00086">
    <property type="entry name" value="homeodomain"/>
    <property type="match status" value="1"/>
</dbReference>
<evidence type="ECO:0000256" key="7">
    <source>
        <dbReference type="ARBA" id="ARBA00023163"/>
    </source>
</evidence>
<dbReference type="InterPro" id="IPR009057">
    <property type="entry name" value="Homeodomain-like_sf"/>
</dbReference>
<dbReference type="Pfam" id="PF25797">
    <property type="entry name" value="PDF2_C"/>
    <property type="match status" value="1"/>
</dbReference>
<dbReference type="Proteomes" id="UP001187471">
    <property type="component" value="Unassembled WGS sequence"/>
</dbReference>
<keyword evidence="5 9" id="KW-0238">DNA-binding</keyword>
<reference evidence="15" key="1">
    <citation type="submission" date="2022-12" db="EMBL/GenBank/DDBJ databases">
        <title>Draft genome assemblies for two species of Escallonia (Escalloniales).</title>
        <authorList>
            <person name="Chanderbali A."/>
            <person name="Dervinis C."/>
            <person name="Anghel I."/>
            <person name="Soltis D."/>
            <person name="Soltis P."/>
            <person name="Zapata F."/>
        </authorList>
    </citation>
    <scope>NUCLEOTIDE SEQUENCE</scope>
    <source>
        <strain evidence="15">UCBG92.1500</strain>
        <tissue evidence="15">Leaf</tissue>
    </source>
</reference>
<feature type="compositionally biased region" description="Acidic residues" evidence="12">
    <location>
        <begin position="1263"/>
        <end position="1287"/>
    </location>
</feature>
<dbReference type="SUPFAM" id="SSF55961">
    <property type="entry name" value="Bet v1-like"/>
    <property type="match status" value="2"/>
</dbReference>
<dbReference type="SMART" id="SM00389">
    <property type="entry name" value="HOX"/>
    <property type="match status" value="1"/>
</dbReference>
<organism evidence="15 16">
    <name type="scientific">Escallonia rubra</name>
    <dbReference type="NCBI Taxonomy" id="112253"/>
    <lineage>
        <taxon>Eukaryota</taxon>
        <taxon>Viridiplantae</taxon>
        <taxon>Streptophyta</taxon>
        <taxon>Embryophyta</taxon>
        <taxon>Tracheophyta</taxon>
        <taxon>Spermatophyta</taxon>
        <taxon>Magnoliopsida</taxon>
        <taxon>eudicotyledons</taxon>
        <taxon>Gunneridae</taxon>
        <taxon>Pentapetalae</taxon>
        <taxon>asterids</taxon>
        <taxon>campanulids</taxon>
        <taxon>Escalloniales</taxon>
        <taxon>Escalloniaceae</taxon>
        <taxon>Escallonia</taxon>
    </lineage>
</organism>
<evidence type="ECO:0000256" key="12">
    <source>
        <dbReference type="SAM" id="MobiDB-lite"/>
    </source>
</evidence>
<evidence type="ECO:0000256" key="3">
    <source>
        <dbReference type="ARBA" id="ARBA00023015"/>
    </source>
</evidence>
<evidence type="ECO:0000256" key="4">
    <source>
        <dbReference type="ARBA" id="ARBA00023054"/>
    </source>
</evidence>
<dbReference type="Gene3D" id="1.10.10.60">
    <property type="entry name" value="Homeodomain-like"/>
    <property type="match status" value="1"/>
</dbReference>
<feature type="compositionally biased region" description="Basic and acidic residues" evidence="12">
    <location>
        <begin position="1252"/>
        <end position="1262"/>
    </location>
</feature>
<feature type="region of interest" description="Disordered" evidence="12">
    <location>
        <begin position="1252"/>
        <end position="1295"/>
    </location>
</feature>
<feature type="compositionally biased region" description="Polar residues" evidence="12">
    <location>
        <begin position="848"/>
        <end position="868"/>
    </location>
</feature>
<accession>A0AA88RD87</accession>
<feature type="domain" description="START" evidence="14">
    <location>
        <begin position="306"/>
        <end position="542"/>
    </location>
</feature>
<comment type="similarity">
    <text evidence="2">Belongs to the HD-ZIP homeobox family. Class IV subfamily.</text>
</comment>
<dbReference type="PROSITE" id="PS50071">
    <property type="entry name" value="HOMEOBOX_2"/>
    <property type="match status" value="1"/>
</dbReference>
<evidence type="ECO:0000256" key="8">
    <source>
        <dbReference type="ARBA" id="ARBA00023242"/>
    </source>
</evidence>
<dbReference type="PROSITE" id="PS50848">
    <property type="entry name" value="START"/>
    <property type="match status" value="1"/>
</dbReference>
<dbReference type="SMART" id="SM00234">
    <property type="entry name" value="START"/>
    <property type="match status" value="1"/>
</dbReference>
<dbReference type="Pfam" id="PF11955">
    <property type="entry name" value="PORR"/>
    <property type="match status" value="1"/>
</dbReference>
<dbReference type="InterPro" id="IPR057993">
    <property type="entry name" value="HD-Zip_IV_C"/>
</dbReference>
<dbReference type="InterPro" id="IPR021099">
    <property type="entry name" value="PORR_domain"/>
</dbReference>
<keyword evidence="8 9" id="KW-0539">Nucleus</keyword>
<dbReference type="GO" id="GO:0003723">
    <property type="term" value="F:RNA binding"/>
    <property type="evidence" value="ECO:0007669"/>
    <property type="project" value="InterPro"/>
</dbReference>
<dbReference type="Pfam" id="PF01852">
    <property type="entry name" value="START"/>
    <property type="match status" value="1"/>
</dbReference>
<feature type="domain" description="Homeobox" evidence="13">
    <location>
        <begin position="107"/>
        <end position="167"/>
    </location>
</feature>
<keyword evidence="7" id="KW-0804">Transcription</keyword>
<dbReference type="EMBL" id="JAVXUO010001194">
    <property type="protein sequence ID" value="KAK2985122.1"/>
    <property type="molecule type" value="Genomic_DNA"/>
</dbReference>
<dbReference type="SUPFAM" id="SSF46689">
    <property type="entry name" value="Homeodomain-like"/>
    <property type="match status" value="1"/>
</dbReference>
<evidence type="ECO:0000256" key="9">
    <source>
        <dbReference type="PROSITE-ProRule" id="PRU00108"/>
    </source>
</evidence>
<comment type="caution">
    <text evidence="15">The sequence shown here is derived from an EMBL/GenBank/DDBJ whole genome shotgun (WGS) entry which is preliminary data.</text>
</comment>
<name>A0AA88RD87_9ASTE</name>
<feature type="coiled-coil region" evidence="11">
    <location>
        <begin position="161"/>
        <end position="193"/>
    </location>
</feature>
<dbReference type="Pfam" id="PF00046">
    <property type="entry name" value="Homeodomain"/>
    <property type="match status" value="1"/>
</dbReference>
<dbReference type="PANTHER" id="PTHR45654">
    <property type="entry name" value="HOMEOBOX-LEUCINE ZIPPER PROTEIN MERISTEM L1"/>
    <property type="match status" value="1"/>
</dbReference>
<feature type="region of interest" description="Disordered" evidence="12">
    <location>
        <begin position="85"/>
        <end position="117"/>
    </location>
</feature>
<dbReference type="InterPro" id="IPR002913">
    <property type="entry name" value="START_lipid-bd_dom"/>
</dbReference>
<sequence length="1295" mass="145537">MSFGGFFGGSSGGGDATPYHSMPTTAAIAQPQPVTSPVVQPLFNSPALSLALVCISISTSLMCKPKMEGLGEMGLMGRIRDDEYESSDNLEGASRDDQDAPAPSAKSMRKKKYHRHTPYQIQELESSFKRNPHPDEKERLELGKKLSLESKQVKFWFQNRRTQMKTQLERHENAMLKQQNDKLRIENISMKEAMRNPICSSCGSSAILGEVPMEEHHLRIENARLKDELNRICVLANKFLGRPISSLASPMHPVMSNSGLELAVGRNSFDGLGLIDASLPMGLDFSNALSALPPAKPENGMSNVEIPFEKSMFLELALAAMDELVKLAQTDNPLWYRSSSGAEEVLNYEEYVRTFPPCIGMKPNGFITDATRASGMIFINSLALVETLMDTNRWAEMFTGMIGRASTFDVVSNGMGGTRNGGLQLMHAEIQVVSPMVPVRQVTFIRFCKQHAEGLWAVVDVSVDAIREASNPHTSVYCRRLPSGFVVQDMPNGYAKVTWVEHSEYDESGVQHIFRPLVRSGMGFGAQRWVATLQRQCECLAAIMSSSVPGEDHPVTCKTAITVSGKRSVAKLAQRMTRNFCAGVCATYHKWELVQVGNIGEDARLMIRNGTNNPGEPQGVVLSATMSVWMPVTRQRLFDLLQDEQLRSQWDVLSHGGPMQQMVRISKGQDRGNSISLLRSGTAANNGNQNSMLILQETSTDSSGSLIVYAAVDIPGMNVVMSGGESDCVAFLPSGFSIVPDCFAGSGGPDTACNGTLAKEEEGGSGNGCLLTVGFQILVNSLPAAKLTMEQSYVRGFRVKNEPRGILAQLGGQVHEMFWAGFCLDPSNRSKMRNIFSHSTIFSRQKAPTPTKFSVTSTRPMSQSTSIPKKQERIRDHGYDNYMEIHKKVIKTLKFQDMILSQPNSMVSIHRLGALAGRQGFKKLEPGQFIFKFPHVFEIYEHPVQRILYCRLTRKAHLQIQQENDALIAQLPDAVTRLRKLVMLSNTGRLRLEHVRIARKDFGLPDDFEFSVVLKHPQFFRLFDAKETRNKYIEIVDKDPELSVCAIEREREREYRERGADAEDIRFSFIVNFPPGFKTGKYYKIAVWKWQRLPYWSPYEDVSGYDMRSLEAQKRMEKRAVATIHELLSLTVEKKITLERIAHFRAAMDLPKKLKHFLLQHQGIFYISTRGNHGKLHTVFLREAYRKGELIEPNDLYLARRTLVELIMLRPRKARMDGEMTNHRRDWLRPEMGGVQDDYVDGHCERFGDTDNIRQRRKGKEDSDSDMDCEGDSYYTDEDDDCDESLGVEDSHVTE</sequence>
<protein>
    <submittedName>
        <fullName evidence="15">Uncharacterized protein</fullName>
    </submittedName>
</protein>
<feature type="region of interest" description="Disordered" evidence="12">
    <location>
        <begin position="848"/>
        <end position="869"/>
    </location>
</feature>
<evidence type="ECO:0000256" key="6">
    <source>
        <dbReference type="ARBA" id="ARBA00023155"/>
    </source>
</evidence>
<dbReference type="GO" id="GO:0005634">
    <property type="term" value="C:nucleus"/>
    <property type="evidence" value="ECO:0007669"/>
    <property type="project" value="UniProtKB-SubCell"/>
</dbReference>
<dbReference type="FunFam" id="1.10.10.60:FF:000229">
    <property type="entry name" value="Homeobox-leucine zipper protein HDG1"/>
    <property type="match status" value="1"/>
</dbReference>
<keyword evidence="6 9" id="KW-0371">Homeobox</keyword>
<evidence type="ECO:0000256" key="2">
    <source>
        <dbReference type="ARBA" id="ARBA00006789"/>
    </source>
</evidence>
<dbReference type="InterPro" id="IPR042160">
    <property type="entry name" value="HD-Zip_IV"/>
</dbReference>
<evidence type="ECO:0000256" key="5">
    <source>
        <dbReference type="ARBA" id="ARBA00023125"/>
    </source>
</evidence>
<keyword evidence="3" id="KW-0805">Transcription regulation</keyword>
<keyword evidence="16" id="KW-1185">Reference proteome</keyword>
<evidence type="ECO:0000256" key="10">
    <source>
        <dbReference type="RuleBase" id="RU000682"/>
    </source>
</evidence>
<evidence type="ECO:0000259" key="13">
    <source>
        <dbReference type="PROSITE" id="PS50071"/>
    </source>
</evidence>
<dbReference type="CDD" id="cd08875">
    <property type="entry name" value="START_ArGLABRA2_like"/>
    <property type="match status" value="1"/>
</dbReference>
<evidence type="ECO:0000256" key="1">
    <source>
        <dbReference type="ARBA" id="ARBA00004123"/>
    </source>
</evidence>
<evidence type="ECO:0000313" key="16">
    <source>
        <dbReference type="Proteomes" id="UP001187471"/>
    </source>
</evidence>
<dbReference type="PANTHER" id="PTHR45654:SF69">
    <property type="entry name" value="HOMEOBOX-LEUCINE ZIPPER PROTEIN ANTHOCYANINLESS 2-LIKE"/>
    <property type="match status" value="1"/>
</dbReference>
<keyword evidence="4 11" id="KW-0175">Coiled coil</keyword>
<proteinExistence type="inferred from homology"/>
<evidence type="ECO:0000256" key="11">
    <source>
        <dbReference type="SAM" id="Coils"/>
    </source>
</evidence>
<evidence type="ECO:0000259" key="14">
    <source>
        <dbReference type="PROSITE" id="PS50848"/>
    </source>
</evidence>
<dbReference type="GO" id="GO:0003677">
    <property type="term" value="F:DNA binding"/>
    <property type="evidence" value="ECO:0007669"/>
    <property type="project" value="UniProtKB-UniRule"/>
</dbReference>
<comment type="subcellular location">
    <subcellularLocation>
        <location evidence="1 9 10">Nucleus</location>
    </subcellularLocation>
</comment>
<evidence type="ECO:0000313" key="15">
    <source>
        <dbReference type="EMBL" id="KAK2985122.1"/>
    </source>
</evidence>
<dbReference type="InterPro" id="IPR001356">
    <property type="entry name" value="HD"/>
</dbReference>
<dbReference type="GO" id="GO:0008289">
    <property type="term" value="F:lipid binding"/>
    <property type="evidence" value="ECO:0007669"/>
    <property type="project" value="InterPro"/>
</dbReference>